<protein>
    <submittedName>
        <fullName evidence="1">Uncharacterized protein</fullName>
    </submittedName>
</protein>
<reference evidence="1" key="2">
    <citation type="submission" date="2020-11" db="EMBL/GenBank/DDBJ databases">
        <authorList>
            <person name="McCartney M.A."/>
            <person name="Auch B."/>
            <person name="Kono T."/>
            <person name="Mallez S."/>
            <person name="Becker A."/>
            <person name="Gohl D.M."/>
            <person name="Silverstein K.A.T."/>
            <person name="Koren S."/>
            <person name="Bechman K.B."/>
            <person name="Herman A."/>
            <person name="Abrahante J.E."/>
            <person name="Garbe J."/>
        </authorList>
    </citation>
    <scope>NUCLEOTIDE SEQUENCE</scope>
    <source>
        <strain evidence="1">Duluth1</strain>
        <tissue evidence="1">Whole animal</tissue>
    </source>
</reference>
<proteinExistence type="predicted"/>
<sequence>MHPAIEKIKKDFNDEIQKVRNEMQNMKDTALHTPDYPNLTEAMNTSQINSGVNNNVIRNLPESANENVKDRVNSLLNDVLKVNISIESAERKETKSGAENGVIIAVCKSRDDKDSIMKSKSKLRLSRA</sequence>
<dbReference type="Proteomes" id="UP000828390">
    <property type="component" value="Unassembled WGS sequence"/>
</dbReference>
<evidence type="ECO:0000313" key="2">
    <source>
        <dbReference type="Proteomes" id="UP000828390"/>
    </source>
</evidence>
<comment type="caution">
    <text evidence="1">The sequence shown here is derived from an EMBL/GenBank/DDBJ whole genome shotgun (WGS) entry which is preliminary data.</text>
</comment>
<gene>
    <name evidence="1" type="ORF">DPMN_162128</name>
</gene>
<organism evidence="1 2">
    <name type="scientific">Dreissena polymorpha</name>
    <name type="common">Zebra mussel</name>
    <name type="synonym">Mytilus polymorpha</name>
    <dbReference type="NCBI Taxonomy" id="45954"/>
    <lineage>
        <taxon>Eukaryota</taxon>
        <taxon>Metazoa</taxon>
        <taxon>Spiralia</taxon>
        <taxon>Lophotrochozoa</taxon>
        <taxon>Mollusca</taxon>
        <taxon>Bivalvia</taxon>
        <taxon>Autobranchia</taxon>
        <taxon>Heteroconchia</taxon>
        <taxon>Euheterodonta</taxon>
        <taxon>Imparidentia</taxon>
        <taxon>Neoheterodontei</taxon>
        <taxon>Myida</taxon>
        <taxon>Dreissenoidea</taxon>
        <taxon>Dreissenidae</taxon>
        <taxon>Dreissena</taxon>
    </lineage>
</organism>
<keyword evidence="2" id="KW-1185">Reference proteome</keyword>
<dbReference type="EMBL" id="JAIWYP010000008">
    <property type="protein sequence ID" value="KAH3784176.1"/>
    <property type="molecule type" value="Genomic_DNA"/>
</dbReference>
<evidence type="ECO:0000313" key="1">
    <source>
        <dbReference type="EMBL" id="KAH3784176.1"/>
    </source>
</evidence>
<reference evidence="1" key="1">
    <citation type="journal article" date="2019" name="bioRxiv">
        <title>The Genome of the Zebra Mussel, Dreissena polymorpha: A Resource for Invasive Species Research.</title>
        <authorList>
            <person name="McCartney M.A."/>
            <person name="Auch B."/>
            <person name="Kono T."/>
            <person name="Mallez S."/>
            <person name="Zhang Y."/>
            <person name="Obille A."/>
            <person name="Becker A."/>
            <person name="Abrahante J.E."/>
            <person name="Garbe J."/>
            <person name="Badalamenti J.P."/>
            <person name="Herman A."/>
            <person name="Mangelson H."/>
            <person name="Liachko I."/>
            <person name="Sullivan S."/>
            <person name="Sone E.D."/>
            <person name="Koren S."/>
            <person name="Silverstein K.A.T."/>
            <person name="Beckman K.B."/>
            <person name="Gohl D.M."/>
        </authorList>
    </citation>
    <scope>NUCLEOTIDE SEQUENCE</scope>
    <source>
        <strain evidence="1">Duluth1</strain>
        <tissue evidence="1">Whole animal</tissue>
    </source>
</reference>
<accession>A0A9D4IQ99</accession>
<name>A0A9D4IQ99_DREPO</name>
<dbReference type="AlphaFoldDB" id="A0A9D4IQ99"/>